<dbReference type="AlphaFoldDB" id="A0A418WZM0"/>
<dbReference type="Pfam" id="PF04375">
    <property type="entry name" value="HemX"/>
    <property type="match status" value="1"/>
</dbReference>
<feature type="coiled-coil region" evidence="1">
    <location>
        <begin position="96"/>
        <end position="133"/>
    </location>
</feature>
<comment type="caution">
    <text evidence="4">The sequence shown here is derived from an EMBL/GenBank/DDBJ whole genome shotgun (WGS) entry which is preliminary data.</text>
</comment>
<keyword evidence="3" id="KW-1133">Transmembrane helix</keyword>
<evidence type="ECO:0000256" key="1">
    <source>
        <dbReference type="SAM" id="Coils"/>
    </source>
</evidence>
<keyword evidence="3" id="KW-0812">Transmembrane</keyword>
<sequence>MNELPSSSEPAGSSTSRLNPPPPQTNAGAPDRALQADNASNAGRIHRAIFIALGVLAVLLLTQWWMSHSRISSLQEETAQRLKSGDALNAETKVLVKSVQEGMKELQGKVSVLENKQQEAQSQQLALEQLYQDLSKNRDDWALAEIEQVLSTASQQLQLAGNVQGALIALQNADTRLSSSDRPQFITIRRAIARDLDKLKSLPSVDLPGLAVRLDSAIGQVDAMPLLSDEKPVQSVTQPKTARSAKKAANTTRTTEEKGSAVSEWMSRLEEKWQSWSNEMWTEVRQLIQVRQVDTPDALLLSPTQAFYARENLKLRLLNARLALLSRNESAFRSDLIAAQDTIAKYFDTRAKQTQTTQALLRQVQASDLSIEMPTLADSLNAVRNYKAKP</sequence>
<evidence type="ECO:0000313" key="4">
    <source>
        <dbReference type="EMBL" id="RJG05652.1"/>
    </source>
</evidence>
<dbReference type="InterPro" id="IPR007470">
    <property type="entry name" value="HemX"/>
</dbReference>
<accession>A0A418WZM0</accession>
<dbReference type="PANTHER" id="PTHR38043:SF1">
    <property type="entry name" value="PROTEIN HEMX"/>
    <property type="match status" value="1"/>
</dbReference>
<keyword evidence="5" id="KW-1185">Reference proteome</keyword>
<keyword evidence="1" id="KW-0175">Coiled coil</keyword>
<reference evidence="4 5" key="1">
    <citation type="submission" date="2018-09" db="EMBL/GenBank/DDBJ databases">
        <authorList>
            <person name="Zhu H."/>
        </authorList>
    </citation>
    <scope>NUCLEOTIDE SEQUENCE [LARGE SCALE GENOMIC DNA]</scope>
    <source>
        <strain evidence="4 5">K2R10-39</strain>
    </source>
</reference>
<dbReference type="OrthoDB" id="9787650at2"/>
<evidence type="ECO:0000256" key="3">
    <source>
        <dbReference type="SAM" id="Phobius"/>
    </source>
</evidence>
<feature type="compositionally biased region" description="Low complexity" evidence="2">
    <location>
        <begin position="1"/>
        <end position="16"/>
    </location>
</feature>
<feature type="region of interest" description="Disordered" evidence="2">
    <location>
        <begin position="1"/>
        <end position="31"/>
    </location>
</feature>
<feature type="transmembrane region" description="Helical" evidence="3">
    <location>
        <begin position="48"/>
        <end position="66"/>
    </location>
</feature>
<evidence type="ECO:0000256" key="2">
    <source>
        <dbReference type="SAM" id="MobiDB-lite"/>
    </source>
</evidence>
<dbReference type="PANTHER" id="PTHR38043">
    <property type="entry name" value="PROTEIN HEMX"/>
    <property type="match status" value="1"/>
</dbReference>
<dbReference type="EMBL" id="QYUN01000002">
    <property type="protein sequence ID" value="RJG05652.1"/>
    <property type="molecule type" value="Genomic_DNA"/>
</dbReference>
<proteinExistence type="predicted"/>
<evidence type="ECO:0000313" key="5">
    <source>
        <dbReference type="Proteomes" id="UP000285190"/>
    </source>
</evidence>
<organism evidence="4 5">
    <name type="scientific">Noviherbaspirillum cavernae</name>
    <dbReference type="NCBI Taxonomy" id="2320862"/>
    <lineage>
        <taxon>Bacteria</taxon>
        <taxon>Pseudomonadati</taxon>
        <taxon>Pseudomonadota</taxon>
        <taxon>Betaproteobacteria</taxon>
        <taxon>Burkholderiales</taxon>
        <taxon>Oxalobacteraceae</taxon>
        <taxon>Noviherbaspirillum</taxon>
    </lineage>
</organism>
<name>A0A418WZM0_9BURK</name>
<keyword evidence="3" id="KW-0472">Membrane</keyword>
<gene>
    <name evidence="4" type="ORF">D3870_06110</name>
</gene>
<dbReference type="Proteomes" id="UP000285190">
    <property type="component" value="Unassembled WGS sequence"/>
</dbReference>
<feature type="region of interest" description="Disordered" evidence="2">
    <location>
        <begin position="231"/>
        <end position="260"/>
    </location>
</feature>
<protein>
    <recommendedName>
        <fullName evidence="6">Heme biosynthesis operon protein HemX</fullName>
    </recommendedName>
</protein>
<evidence type="ECO:0008006" key="6">
    <source>
        <dbReference type="Google" id="ProtNLM"/>
    </source>
</evidence>
<dbReference type="RefSeq" id="WP_119737538.1">
    <property type="nucleotide sequence ID" value="NZ_QYUN01000002.1"/>
</dbReference>